<evidence type="ECO:0000313" key="2">
    <source>
        <dbReference type="EMBL" id="GGL99565.1"/>
    </source>
</evidence>
<evidence type="ECO:0000256" key="1">
    <source>
        <dbReference type="SAM" id="MobiDB-lite"/>
    </source>
</evidence>
<feature type="compositionally biased region" description="Low complexity" evidence="1">
    <location>
        <begin position="74"/>
        <end position="87"/>
    </location>
</feature>
<organism evidence="2 3">
    <name type="scientific">Deinococcus aerophilus</name>
    <dbReference type="NCBI Taxonomy" id="522488"/>
    <lineage>
        <taxon>Bacteria</taxon>
        <taxon>Thermotogati</taxon>
        <taxon>Deinococcota</taxon>
        <taxon>Deinococci</taxon>
        <taxon>Deinococcales</taxon>
        <taxon>Deinococcaceae</taxon>
        <taxon>Deinococcus</taxon>
    </lineage>
</organism>
<comment type="caution">
    <text evidence="2">The sequence shown here is derived from an EMBL/GenBank/DDBJ whole genome shotgun (WGS) entry which is preliminary data.</text>
</comment>
<dbReference type="Proteomes" id="UP000661918">
    <property type="component" value="Unassembled WGS sequence"/>
</dbReference>
<reference evidence="3" key="1">
    <citation type="journal article" date="2019" name="Int. J. Syst. Evol. Microbiol.">
        <title>The Global Catalogue of Microorganisms (GCM) 10K type strain sequencing project: providing services to taxonomists for standard genome sequencing and annotation.</title>
        <authorList>
            <consortium name="The Broad Institute Genomics Platform"/>
            <consortium name="The Broad Institute Genome Sequencing Center for Infectious Disease"/>
            <person name="Wu L."/>
            <person name="Ma J."/>
        </authorList>
    </citation>
    <scope>NUCLEOTIDE SEQUENCE [LARGE SCALE GENOMIC DNA]</scope>
    <source>
        <strain evidence="3">JCM 15443</strain>
    </source>
</reference>
<proteinExistence type="predicted"/>
<gene>
    <name evidence="2" type="ORF">GCM10010841_05220</name>
</gene>
<feature type="region of interest" description="Disordered" evidence="1">
    <location>
        <begin position="74"/>
        <end position="100"/>
    </location>
</feature>
<name>A0ABQ2GKG3_9DEIO</name>
<evidence type="ECO:0000313" key="3">
    <source>
        <dbReference type="Proteomes" id="UP000661918"/>
    </source>
</evidence>
<dbReference type="EMBL" id="BMOM01000003">
    <property type="protein sequence ID" value="GGL99565.1"/>
    <property type="molecule type" value="Genomic_DNA"/>
</dbReference>
<sequence length="100" mass="10791">MLCQAAAYPGGMTRTYEASPRWGFRGPHPGDAVVGAGPGVHHGLQVCPERLALSLLAEEQRQVLSLLGRLRRSAQTAQAQASQHQTQIRTQAQPPQRRAG</sequence>
<keyword evidence="3" id="KW-1185">Reference proteome</keyword>
<protein>
    <submittedName>
        <fullName evidence="2">Uncharacterized protein</fullName>
    </submittedName>
</protein>
<accession>A0ABQ2GKG3</accession>